<keyword evidence="4 6" id="KW-0949">S-adenosyl-L-methionine</keyword>
<dbReference type="PIRSF" id="PIRSF029256">
    <property type="entry name" value="SpoU_TrmH_prd"/>
    <property type="match status" value="1"/>
</dbReference>
<sequence>MTELPETGLAETGFTVPLLRVVLFEPEKAGNVGNVARTCAVLGAELHLIRPFGFHLHDREFRRAVMDYLEGVTLHEHANWTAFQAELPAGARVFAFSTHATILHTRADFQRGDYLLFGPESRGLPVWLREGLTALKLPQPGAGRSLNLAVAAGAAAFEAGRQIEGW</sequence>
<dbReference type="EMBL" id="JAPMIV010000032">
    <property type="protein sequence ID" value="MDV6375679.1"/>
    <property type="molecule type" value="Genomic_DNA"/>
</dbReference>
<keyword evidence="5 6" id="KW-0819">tRNA processing</keyword>
<comment type="function">
    <text evidence="6">Could methylate the ribose at the nucleotide 34 wobble position in tRNA.</text>
</comment>
<dbReference type="InterPro" id="IPR001537">
    <property type="entry name" value="SpoU_MeTrfase"/>
</dbReference>
<dbReference type="SUPFAM" id="SSF75217">
    <property type="entry name" value="alpha/beta knot"/>
    <property type="match status" value="1"/>
</dbReference>
<evidence type="ECO:0000256" key="6">
    <source>
        <dbReference type="HAMAP-Rule" id="MF_01885"/>
    </source>
</evidence>
<comment type="subcellular location">
    <subcellularLocation>
        <location evidence="6">Cytoplasm</location>
    </subcellularLocation>
</comment>
<organism evidence="8 9">
    <name type="scientific">Deinococcus arenicola</name>
    <dbReference type="NCBI Taxonomy" id="2994950"/>
    <lineage>
        <taxon>Bacteria</taxon>
        <taxon>Thermotogati</taxon>
        <taxon>Deinococcota</taxon>
        <taxon>Deinococci</taxon>
        <taxon>Deinococcales</taxon>
        <taxon>Deinococcaceae</taxon>
        <taxon>Deinococcus</taxon>
    </lineage>
</organism>
<keyword evidence="1 6" id="KW-0963">Cytoplasm</keyword>
<name>A0ABU4DVH0_9DEIO</name>
<dbReference type="Proteomes" id="UP001276150">
    <property type="component" value="Unassembled WGS sequence"/>
</dbReference>
<dbReference type="Pfam" id="PF00588">
    <property type="entry name" value="SpoU_methylase"/>
    <property type="match status" value="1"/>
</dbReference>
<protein>
    <recommendedName>
        <fullName evidence="6">Putative tRNA (cytidine(34)-2'-O)-methyltransferase</fullName>
        <ecNumber evidence="6">2.1.1.207</ecNumber>
    </recommendedName>
    <alternativeName>
        <fullName evidence="6">tRNA (cytidine/uridine-2'-O-)-methyltransferase</fullName>
    </alternativeName>
</protein>
<feature type="binding site" evidence="6">
    <location>
        <position position="145"/>
    </location>
    <ligand>
        <name>S-adenosyl-L-methionine</name>
        <dbReference type="ChEBI" id="CHEBI:59789"/>
    </ligand>
</feature>
<evidence type="ECO:0000313" key="9">
    <source>
        <dbReference type="Proteomes" id="UP001276150"/>
    </source>
</evidence>
<comment type="caution">
    <text evidence="8">The sequence shown here is derived from an EMBL/GenBank/DDBJ whole genome shotgun (WGS) entry which is preliminary data.</text>
</comment>
<dbReference type="InterPro" id="IPR016914">
    <property type="entry name" value="TrmL"/>
</dbReference>
<gene>
    <name evidence="8" type="ORF">ORD21_13850</name>
</gene>
<dbReference type="InterPro" id="IPR029028">
    <property type="entry name" value="Alpha/beta_knot_MTases"/>
</dbReference>
<evidence type="ECO:0000256" key="3">
    <source>
        <dbReference type="ARBA" id="ARBA00022679"/>
    </source>
</evidence>
<evidence type="ECO:0000256" key="5">
    <source>
        <dbReference type="ARBA" id="ARBA00022694"/>
    </source>
</evidence>
<dbReference type="PANTHER" id="PTHR42971:SF1">
    <property type="entry name" value="TRNA (CYTIDINE(34)-2'-O)-METHYLTRANSFERASE"/>
    <property type="match status" value="1"/>
</dbReference>
<proteinExistence type="inferred from homology"/>
<dbReference type="EC" id="2.1.1.207" evidence="6"/>
<dbReference type="Gene3D" id="3.40.1280.10">
    <property type="match status" value="1"/>
</dbReference>
<evidence type="ECO:0000259" key="7">
    <source>
        <dbReference type="Pfam" id="PF00588"/>
    </source>
</evidence>
<comment type="similarity">
    <text evidence="6">Belongs to the class IV-like SAM-binding methyltransferase superfamily. RNA methyltransferase TrmH family. TrmL subfamily.</text>
</comment>
<dbReference type="HAMAP" id="MF_01885">
    <property type="entry name" value="tRNA_methyltr_TrmL"/>
    <property type="match status" value="1"/>
</dbReference>
<keyword evidence="9" id="KW-1185">Reference proteome</keyword>
<accession>A0ABU4DVH0</accession>
<evidence type="ECO:0000256" key="2">
    <source>
        <dbReference type="ARBA" id="ARBA00022603"/>
    </source>
</evidence>
<feature type="binding site" evidence="6">
    <location>
        <position position="118"/>
    </location>
    <ligand>
        <name>S-adenosyl-L-methionine</name>
        <dbReference type="ChEBI" id="CHEBI:59789"/>
    </ligand>
</feature>
<comment type="catalytic activity">
    <reaction evidence="6">
        <text>cytidine(34) in tRNA + S-adenosyl-L-methionine = 2'-O-methylcytidine(34) in tRNA + S-adenosyl-L-homocysteine + H(+)</text>
        <dbReference type="Rhea" id="RHEA:43084"/>
        <dbReference type="Rhea" id="RHEA-COMP:10331"/>
        <dbReference type="Rhea" id="RHEA-COMP:10332"/>
        <dbReference type="ChEBI" id="CHEBI:15378"/>
        <dbReference type="ChEBI" id="CHEBI:57856"/>
        <dbReference type="ChEBI" id="CHEBI:59789"/>
        <dbReference type="ChEBI" id="CHEBI:74495"/>
        <dbReference type="ChEBI" id="CHEBI:82748"/>
        <dbReference type="EC" id="2.1.1.207"/>
    </reaction>
</comment>
<dbReference type="RefSeq" id="WP_317641023.1">
    <property type="nucleotide sequence ID" value="NZ_JAPMIV010000032.1"/>
</dbReference>
<evidence type="ECO:0000256" key="1">
    <source>
        <dbReference type="ARBA" id="ARBA00022490"/>
    </source>
</evidence>
<keyword evidence="3 6" id="KW-0808">Transferase</keyword>
<keyword evidence="2 6" id="KW-0489">Methyltransferase</keyword>
<evidence type="ECO:0000313" key="8">
    <source>
        <dbReference type="EMBL" id="MDV6375679.1"/>
    </source>
</evidence>
<evidence type="ECO:0000256" key="4">
    <source>
        <dbReference type="ARBA" id="ARBA00022691"/>
    </source>
</evidence>
<comment type="catalytic activity">
    <reaction evidence="6">
        <text>5-carboxymethylaminomethyluridine(34) in tRNA(Leu) + S-adenosyl-L-methionine = 5-carboxymethylaminomethyl-2'-O-methyluridine(34) in tRNA(Leu) + S-adenosyl-L-homocysteine + H(+)</text>
        <dbReference type="Rhea" id="RHEA:43088"/>
        <dbReference type="Rhea" id="RHEA-COMP:10333"/>
        <dbReference type="Rhea" id="RHEA-COMP:10334"/>
        <dbReference type="ChEBI" id="CHEBI:15378"/>
        <dbReference type="ChEBI" id="CHEBI:57856"/>
        <dbReference type="ChEBI" id="CHEBI:59789"/>
        <dbReference type="ChEBI" id="CHEBI:74508"/>
        <dbReference type="ChEBI" id="CHEBI:74511"/>
        <dbReference type="EC" id="2.1.1.207"/>
    </reaction>
</comment>
<comment type="caution">
    <text evidence="6">Lacks conserved residue(s) required for the propagation of feature annotation.</text>
</comment>
<dbReference type="PANTHER" id="PTHR42971">
    <property type="entry name" value="TRNA (CYTIDINE(34)-2'-O)-METHYLTRANSFERASE"/>
    <property type="match status" value="1"/>
</dbReference>
<dbReference type="InterPro" id="IPR029026">
    <property type="entry name" value="tRNA_m1G_MTases_N"/>
</dbReference>
<feature type="domain" description="tRNA/rRNA methyltransferase SpoU type" evidence="7">
    <location>
        <begin position="19"/>
        <end position="155"/>
    </location>
</feature>
<feature type="binding site" evidence="6">
    <location>
        <position position="137"/>
    </location>
    <ligand>
        <name>S-adenosyl-L-methionine</name>
        <dbReference type="ChEBI" id="CHEBI:59789"/>
    </ligand>
</feature>
<reference evidence="8 9" key="1">
    <citation type="submission" date="2022-11" db="EMBL/GenBank/DDBJ databases">
        <title>Deinococcus ZS9-10, Low Temperature and Draught-tolerating, UV-resistant Bacteria from Continental Antarctica.</title>
        <authorList>
            <person name="Cheng L."/>
        </authorList>
    </citation>
    <scope>NUCLEOTIDE SEQUENCE [LARGE SCALE GENOMIC DNA]</scope>
    <source>
        <strain evidence="8 9">ZS9-10</strain>
    </source>
</reference>